<protein>
    <recommendedName>
        <fullName evidence="3">Bacteriophage abortive infection AbiH</fullName>
    </recommendedName>
</protein>
<evidence type="ECO:0008006" key="3">
    <source>
        <dbReference type="Google" id="ProtNLM"/>
    </source>
</evidence>
<reference evidence="1 2" key="1">
    <citation type="submission" date="2019-11" db="EMBL/GenBank/DDBJ databases">
        <title>Complete genome sequence of Pseudomonas syringae pv. coronafaciens isolate B19001 originated in imported oat cereal.</title>
        <authorList>
            <person name="Kim S.M."/>
            <person name="Lee B.C."/>
            <person name="Seo S.J."/>
            <person name="Lee J.E."/>
            <person name="Choi N.J."/>
            <person name="Park J.H."/>
        </authorList>
    </citation>
    <scope>NUCLEOTIDE SEQUENCE [LARGE SCALE GENOMIC DNA]</scope>
    <source>
        <strain evidence="1 2">B19001</strain>
    </source>
</reference>
<sequence length="300" mass="33836">MDAKKLYVIGNGFDLYHGIPSSYCAFKDFVRANDRQVFEWVEDYVPAGEYWGELESSLAYLDTDNIVDERTQFLGSYGDDDWSDSGHHDFQYEIERVASGLSSTLQELFSKWVSALPIPDASSAPVQLQTLDPQAFYLTFNYTNTLAKIYGIDPDQVLHIHGSADNGDELILGHAWEAQQREILNRQDDDPDSFDHRVAEAMDELDDYFEKTFKPSAKIIADHESFFRGLDSVEEVHVLGHGLSSVDGLYFVNLVEGLKGRPVPWVIAHRQGGDLQKMRNSLVGFGVKASLISFIPWGKI</sequence>
<dbReference type="AlphaFoldDB" id="A0AAE6UPC5"/>
<name>A0AAE6UPC5_9PSED</name>
<organism evidence="1 2">
    <name type="scientific">Pseudomonas coronafaciens pv. coronafaciens</name>
    <dbReference type="NCBI Taxonomy" id="235275"/>
    <lineage>
        <taxon>Bacteria</taxon>
        <taxon>Pseudomonadati</taxon>
        <taxon>Pseudomonadota</taxon>
        <taxon>Gammaproteobacteria</taxon>
        <taxon>Pseudomonadales</taxon>
        <taxon>Pseudomonadaceae</taxon>
        <taxon>Pseudomonas</taxon>
        <taxon>Pseudomonas coronafaciens</taxon>
    </lineage>
</organism>
<dbReference type="RefSeq" id="WP_191892866.1">
    <property type="nucleotide sequence ID" value="NZ_CP046441.1"/>
</dbReference>
<dbReference type="EMBL" id="CP046441">
    <property type="protein sequence ID" value="QGT82078.1"/>
    <property type="molecule type" value="Genomic_DNA"/>
</dbReference>
<evidence type="ECO:0000313" key="1">
    <source>
        <dbReference type="EMBL" id="QGT82078.1"/>
    </source>
</evidence>
<accession>A0AAE6UPC5</accession>
<dbReference type="InterPro" id="IPR025935">
    <property type="entry name" value="AbiH"/>
</dbReference>
<evidence type="ECO:0000313" key="2">
    <source>
        <dbReference type="Proteomes" id="UP000423413"/>
    </source>
</evidence>
<dbReference type="Proteomes" id="UP000423413">
    <property type="component" value="Chromosome"/>
</dbReference>
<gene>
    <name evidence="1" type="ORF">GMO17_13225</name>
</gene>
<proteinExistence type="predicted"/>
<dbReference type="Pfam" id="PF14253">
    <property type="entry name" value="AbiH"/>
    <property type="match status" value="1"/>
</dbReference>